<protein>
    <submittedName>
        <fullName evidence="1">Uncharacterized protein</fullName>
    </submittedName>
</protein>
<evidence type="ECO:0000313" key="1">
    <source>
        <dbReference type="EMBL" id="KAG7329839.1"/>
    </source>
</evidence>
<sequence length="92" mass="9856">MSKHLSEEYTPSLVQCIFNTSTSLNITSLRSSGIFYSITLMNGTTNGKQLGAANMLYDSVLAVNVQSSSTSIISLWAHVLAVLLSALTLCLL</sequence>
<name>A0A9D3SS59_9TELE</name>
<comment type="caution">
    <text evidence="1">The sequence shown here is derived from an EMBL/GenBank/DDBJ whole genome shotgun (WGS) entry which is preliminary data.</text>
</comment>
<dbReference type="AlphaFoldDB" id="A0A9D3SS59"/>
<organism evidence="1 2">
    <name type="scientific">Hemibagrus wyckioides</name>
    <dbReference type="NCBI Taxonomy" id="337641"/>
    <lineage>
        <taxon>Eukaryota</taxon>
        <taxon>Metazoa</taxon>
        <taxon>Chordata</taxon>
        <taxon>Craniata</taxon>
        <taxon>Vertebrata</taxon>
        <taxon>Euteleostomi</taxon>
        <taxon>Actinopterygii</taxon>
        <taxon>Neopterygii</taxon>
        <taxon>Teleostei</taxon>
        <taxon>Ostariophysi</taxon>
        <taxon>Siluriformes</taxon>
        <taxon>Bagridae</taxon>
        <taxon>Hemibagrus</taxon>
    </lineage>
</organism>
<evidence type="ECO:0000313" key="2">
    <source>
        <dbReference type="Proteomes" id="UP000824219"/>
    </source>
</evidence>
<keyword evidence="2" id="KW-1185">Reference proteome</keyword>
<accession>A0A9D3SS59</accession>
<gene>
    <name evidence="1" type="ORF">KOW79_006061</name>
</gene>
<dbReference type="EMBL" id="JAHKSW010000007">
    <property type="protein sequence ID" value="KAG7329839.1"/>
    <property type="molecule type" value="Genomic_DNA"/>
</dbReference>
<proteinExistence type="predicted"/>
<reference evidence="1 2" key="1">
    <citation type="submission" date="2021-06" db="EMBL/GenBank/DDBJ databases">
        <title>Chromosome-level genome assembly of the red-tail catfish (Hemibagrus wyckioides).</title>
        <authorList>
            <person name="Shao F."/>
        </authorList>
    </citation>
    <scope>NUCLEOTIDE SEQUENCE [LARGE SCALE GENOMIC DNA]</scope>
    <source>
        <strain evidence="1">EC202008001</strain>
        <tissue evidence="1">Blood</tissue>
    </source>
</reference>
<dbReference type="Proteomes" id="UP000824219">
    <property type="component" value="Linkage Group LG07"/>
</dbReference>